<dbReference type="AlphaFoldDB" id="A0A0D2PE18"/>
<accession>A0A0D2PE18</accession>
<evidence type="ECO:0000313" key="1">
    <source>
        <dbReference type="EMBL" id="KJA26806.1"/>
    </source>
</evidence>
<dbReference type="EMBL" id="KN817526">
    <property type="protein sequence ID" value="KJA26806.1"/>
    <property type="molecule type" value="Genomic_DNA"/>
</dbReference>
<sequence>MFRATPRSTHRAMDDPLRFSRLDTAQNLDTYYTDTGPSAHKLPPDEVARYEGNPPSVVGRKFAPGNGDDLWEITERAESADGARRLFCAAEERHGERVR</sequence>
<evidence type="ECO:0000313" key="2">
    <source>
        <dbReference type="Proteomes" id="UP000054270"/>
    </source>
</evidence>
<proteinExistence type="predicted"/>
<protein>
    <submittedName>
        <fullName evidence="1">Uncharacterized protein</fullName>
    </submittedName>
</protein>
<reference evidence="2" key="1">
    <citation type="submission" date="2014-04" db="EMBL/GenBank/DDBJ databases">
        <title>Evolutionary Origins and Diversification of the Mycorrhizal Mutualists.</title>
        <authorList>
            <consortium name="DOE Joint Genome Institute"/>
            <consortium name="Mycorrhizal Genomics Consortium"/>
            <person name="Kohler A."/>
            <person name="Kuo A."/>
            <person name="Nagy L.G."/>
            <person name="Floudas D."/>
            <person name="Copeland A."/>
            <person name="Barry K.W."/>
            <person name="Cichocki N."/>
            <person name="Veneault-Fourrey C."/>
            <person name="LaButti K."/>
            <person name="Lindquist E.A."/>
            <person name="Lipzen A."/>
            <person name="Lundell T."/>
            <person name="Morin E."/>
            <person name="Murat C."/>
            <person name="Riley R."/>
            <person name="Ohm R."/>
            <person name="Sun H."/>
            <person name="Tunlid A."/>
            <person name="Henrissat B."/>
            <person name="Grigoriev I.V."/>
            <person name="Hibbett D.S."/>
            <person name="Martin F."/>
        </authorList>
    </citation>
    <scope>NUCLEOTIDE SEQUENCE [LARGE SCALE GENOMIC DNA]</scope>
    <source>
        <strain evidence="2">FD-334 SS-4</strain>
    </source>
</reference>
<organism evidence="1 2">
    <name type="scientific">Hypholoma sublateritium (strain FD-334 SS-4)</name>
    <dbReference type="NCBI Taxonomy" id="945553"/>
    <lineage>
        <taxon>Eukaryota</taxon>
        <taxon>Fungi</taxon>
        <taxon>Dikarya</taxon>
        <taxon>Basidiomycota</taxon>
        <taxon>Agaricomycotina</taxon>
        <taxon>Agaricomycetes</taxon>
        <taxon>Agaricomycetidae</taxon>
        <taxon>Agaricales</taxon>
        <taxon>Agaricineae</taxon>
        <taxon>Strophariaceae</taxon>
        <taxon>Hypholoma</taxon>
    </lineage>
</organism>
<name>A0A0D2PE18_HYPSF</name>
<gene>
    <name evidence="1" type="ORF">HYPSUDRAFT_1031619</name>
</gene>
<dbReference type="OrthoDB" id="3021976at2759"/>
<dbReference type="Proteomes" id="UP000054270">
    <property type="component" value="Unassembled WGS sequence"/>
</dbReference>
<keyword evidence="2" id="KW-1185">Reference proteome</keyword>